<gene>
    <name evidence="2" type="ORF">PS880_02024</name>
</gene>
<feature type="region of interest" description="Disordered" evidence="1">
    <location>
        <begin position="44"/>
        <end position="76"/>
    </location>
</feature>
<evidence type="ECO:0000256" key="1">
    <source>
        <dbReference type="SAM" id="MobiDB-lite"/>
    </source>
</evidence>
<proteinExistence type="predicted"/>
<sequence>MGASLLAMNDDAVFLTPHCVYREQARPHSLIAQWRWAPFLQNLSSRPTDKSKRPYSLTEAECNLSGKSPKHSAASQ</sequence>
<dbReference type="EMBL" id="CABVIH010000008">
    <property type="protein sequence ID" value="VVO85407.1"/>
    <property type="molecule type" value="Genomic_DNA"/>
</dbReference>
<dbReference type="AlphaFoldDB" id="A0A5E7JDU1"/>
<protein>
    <submittedName>
        <fullName evidence="2">Uncharacterized protein</fullName>
    </submittedName>
</protein>
<name>A0A5E7JDU1_PSEFL</name>
<dbReference type="Proteomes" id="UP000375525">
    <property type="component" value="Unassembled WGS sequence"/>
</dbReference>
<organism evidence="2 3">
    <name type="scientific">Pseudomonas fluorescens</name>
    <dbReference type="NCBI Taxonomy" id="294"/>
    <lineage>
        <taxon>Bacteria</taxon>
        <taxon>Pseudomonadati</taxon>
        <taxon>Pseudomonadota</taxon>
        <taxon>Gammaproteobacteria</taxon>
        <taxon>Pseudomonadales</taxon>
        <taxon>Pseudomonadaceae</taxon>
        <taxon>Pseudomonas</taxon>
    </lineage>
</organism>
<reference evidence="2 3" key="1">
    <citation type="submission" date="2019-09" db="EMBL/GenBank/DDBJ databases">
        <authorList>
            <person name="Chandra G."/>
            <person name="Truman W A."/>
        </authorList>
    </citation>
    <scope>NUCLEOTIDE SEQUENCE [LARGE SCALE GENOMIC DNA]</scope>
    <source>
        <strain evidence="2">PS880</strain>
    </source>
</reference>
<evidence type="ECO:0000313" key="3">
    <source>
        <dbReference type="Proteomes" id="UP000375525"/>
    </source>
</evidence>
<accession>A0A5E7JDU1</accession>
<evidence type="ECO:0000313" key="2">
    <source>
        <dbReference type="EMBL" id="VVO85407.1"/>
    </source>
</evidence>